<dbReference type="PANTHER" id="PTHR11878:SF65">
    <property type="entry name" value="NA_CA-EXCHANGE PROTEIN, ISOFORM G"/>
    <property type="match status" value="1"/>
</dbReference>
<evidence type="ECO:0000313" key="8">
    <source>
        <dbReference type="Proteomes" id="UP000191554"/>
    </source>
</evidence>
<dbReference type="Proteomes" id="UP000191554">
    <property type="component" value="Unassembled WGS sequence"/>
</dbReference>
<evidence type="ECO:0000256" key="1">
    <source>
        <dbReference type="ARBA" id="ARBA00022729"/>
    </source>
</evidence>
<dbReference type="AlphaFoldDB" id="A0A1V4SH45"/>
<gene>
    <name evidence="7" type="primary">ina</name>
    <name evidence="7" type="ORF">CLHUN_35540</name>
</gene>
<dbReference type="GO" id="GO:0008233">
    <property type="term" value="F:peptidase activity"/>
    <property type="evidence" value="ECO:0007669"/>
    <property type="project" value="InterPro"/>
</dbReference>
<feature type="signal peptide" evidence="5">
    <location>
        <begin position="1"/>
        <end position="25"/>
    </location>
</feature>
<dbReference type="InterPro" id="IPR051171">
    <property type="entry name" value="CaCA"/>
</dbReference>
<dbReference type="Pfam" id="PF05547">
    <property type="entry name" value="Peptidase_M6"/>
    <property type="match status" value="1"/>
</dbReference>
<feature type="domain" description="EF-hand" evidence="6">
    <location>
        <begin position="245"/>
        <end position="271"/>
    </location>
</feature>
<dbReference type="GO" id="GO:0016020">
    <property type="term" value="C:membrane"/>
    <property type="evidence" value="ECO:0007669"/>
    <property type="project" value="InterPro"/>
</dbReference>
<keyword evidence="7" id="KW-0378">Hydrolase</keyword>
<sequence length="1189" mass="125520">MFNKPLKFIFLIAASVLIYLGTGTADCRAISAYPGAYDLSQPSGQTFLGKLNGDEFQNWVTKADDQSVILQDTDGYWKYARVAFGKLEAANARVGIDPAPEAALKSEDWADSLNTYSEAAQIPKTYYAGGTTLPSSVIPPQPAGSSQKILVLLVSFTDKTIQYSDAVWNNLFFGTSGQTVNNFYRENSGGSFSFSPASETYGTSNDGVVKVTLNYAHPNPGGNTDDRNRTIVKNALLAADTYIDFSSYDTNNNGYIDYNELHIVTITAGYEASCGSTSPSVWGHRWSLGWSVPAPQLDGKFVAQTPYGGYTQQGEIHSVYGDHLATIGILCHELGHDLGLFDEYNTSNSSDPSVGASSLMSSGSWGMRASDMPGGCPAHLDPWSKIFLGFASPVNASDGIYTVKAASTGQYNVLKVATSDSNQYFLVENRNLSGYDAGLYYDGIANGGVAIWHIDETVISANMSSNTVNNNPAHRGVEIERAVPGSSSAPYYRNGGPNDLFADATNPNSRLYSGTSSNVSAKTLDATATSMQVLLGNPSGLQFAPSTYTVMENAGSVTLTVTRTGSTSGVVTVDYATSNGTATAGSDYTAASGTLSFAAGETSKTITVPVLDDAVYEGSESFTVTLSNASSGNINVASATVTITDNDIQPTKIGIGPSELICVGERTFPGTYLYYDFSVIRSGNTSGTVTVDYYTIDDTAIGGQDYLPLSGTLTFADGEIKKNIRITVYWDGILEDTEIFYLKLDNISWGTIQNDKAKIIIQDIDIAFSTLNYSVMENAGNVVLTVNRGISQSSETASFKYTTFDGTALAGSDYTAKSGTLSFAPGQLTQTITIPILDDGIYEGDETFTVKLTDVYLTEILNDTATITIHDNELPTARIGFNPASYTVNENAGSVTLTVTRSLVTSGAITVNYSTANGTALSGSDFSPTSGTLAFAPGETSKTITVPILDDATYEGNETFTVNLSSPSSGTLTTSSAIVTVIDDEPAPQLAFTPVNYSVAEDAGSVTVTITRSVTTSGTVKVNYATVNGTALAGSDYTPVSGTLTFADGETSKTVTVNITDDGVYEPTETFRLHLSSPVGGIIATADANITITDNDTLAPSGNIVKITPYVSSGSVGTCKVGSTQQITVIATFENGGTLDITALAVWSSEYPEVATVNSGLVTGINAGITVLSFTYNGQTYQFLYTIKP</sequence>
<dbReference type="SMART" id="SM00635">
    <property type="entry name" value="BID_2"/>
    <property type="match status" value="1"/>
</dbReference>
<keyword evidence="1 5" id="KW-0732">Signal</keyword>
<accession>A0A1V4SH45</accession>
<dbReference type="InterPro" id="IPR002048">
    <property type="entry name" value="EF_hand_dom"/>
</dbReference>
<dbReference type="PANTHER" id="PTHR11878">
    <property type="entry name" value="SODIUM/CALCIUM EXCHANGER"/>
    <property type="match status" value="1"/>
</dbReference>
<dbReference type="InterPro" id="IPR038081">
    <property type="entry name" value="CalX-like_sf"/>
</dbReference>
<dbReference type="GO" id="GO:0006508">
    <property type="term" value="P:proteolysis"/>
    <property type="evidence" value="ECO:0007669"/>
    <property type="project" value="InterPro"/>
</dbReference>
<evidence type="ECO:0000313" key="7">
    <source>
        <dbReference type="EMBL" id="OPX42587.1"/>
    </source>
</evidence>
<dbReference type="GO" id="GO:0007154">
    <property type="term" value="P:cell communication"/>
    <property type="evidence" value="ECO:0007669"/>
    <property type="project" value="InterPro"/>
</dbReference>
<keyword evidence="8" id="KW-1185">Reference proteome</keyword>
<protein>
    <submittedName>
        <fullName evidence="7">Immune inhibitor A</fullName>
        <ecNumber evidence="7">3.4.24.-</ecNumber>
    </submittedName>
</protein>
<evidence type="ECO:0000256" key="2">
    <source>
        <dbReference type="ARBA" id="ARBA00022737"/>
    </source>
</evidence>
<dbReference type="OrthoDB" id="6372180at2"/>
<dbReference type="PROSITE" id="PS00018">
    <property type="entry name" value="EF_HAND_1"/>
    <property type="match status" value="1"/>
</dbReference>
<dbReference type="EMBL" id="MZGX01000027">
    <property type="protein sequence ID" value="OPX42587.1"/>
    <property type="molecule type" value="Genomic_DNA"/>
</dbReference>
<dbReference type="SMART" id="SM00237">
    <property type="entry name" value="Calx_beta"/>
    <property type="match status" value="5"/>
</dbReference>
<evidence type="ECO:0000259" key="6">
    <source>
        <dbReference type="PROSITE" id="PS50222"/>
    </source>
</evidence>
<name>A0A1V4SH45_RUMHU</name>
<evidence type="ECO:0000256" key="3">
    <source>
        <dbReference type="ARBA" id="ARBA00022837"/>
    </source>
</evidence>
<keyword evidence="4" id="KW-0813">Transport</keyword>
<keyword evidence="4" id="KW-0406">Ion transport</keyword>
<dbReference type="InterPro" id="IPR018247">
    <property type="entry name" value="EF_Hand_1_Ca_BS"/>
</dbReference>
<dbReference type="InterPro" id="IPR008757">
    <property type="entry name" value="Peptidase_M6-like_domain"/>
</dbReference>
<dbReference type="GO" id="GO:0005509">
    <property type="term" value="F:calcium ion binding"/>
    <property type="evidence" value="ECO:0007669"/>
    <property type="project" value="InterPro"/>
</dbReference>
<organism evidence="7 8">
    <name type="scientific">Ruminiclostridium hungatei</name>
    <name type="common">Clostridium hungatei</name>
    <dbReference type="NCBI Taxonomy" id="48256"/>
    <lineage>
        <taxon>Bacteria</taxon>
        <taxon>Bacillati</taxon>
        <taxon>Bacillota</taxon>
        <taxon>Clostridia</taxon>
        <taxon>Eubacteriales</taxon>
        <taxon>Oscillospiraceae</taxon>
        <taxon>Ruminiclostridium</taxon>
    </lineage>
</organism>
<evidence type="ECO:0000256" key="5">
    <source>
        <dbReference type="SAM" id="SignalP"/>
    </source>
</evidence>
<dbReference type="InterPro" id="IPR003343">
    <property type="entry name" value="Big_2"/>
</dbReference>
<dbReference type="PROSITE" id="PS50222">
    <property type="entry name" value="EF_HAND_2"/>
    <property type="match status" value="1"/>
</dbReference>
<proteinExistence type="predicted"/>
<reference evidence="7 8" key="1">
    <citation type="submission" date="2017-03" db="EMBL/GenBank/DDBJ databases">
        <title>Genome sequence of Clostridium hungatei DSM 14427.</title>
        <authorList>
            <person name="Poehlein A."/>
            <person name="Daniel R."/>
        </authorList>
    </citation>
    <scope>NUCLEOTIDE SEQUENCE [LARGE SCALE GENOMIC DNA]</scope>
    <source>
        <strain evidence="7 8">DSM 14427</strain>
    </source>
</reference>
<dbReference type="Pfam" id="PF03160">
    <property type="entry name" value="Calx-beta"/>
    <property type="match status" value="4"/>
</dbReference>
<dbReference type="RefSeq" id="WP_080065974.1">
    <property type="nucleotide sequence ID" value="NZ_MZGX01000027.1"/>
</dbReference>
<dbReference type="SUPFAM" id="SSF141072">
    <property type="entry name" value="CalX-like"/>
    <property type="match status" value="5"/>
</dbReference>
<comment type="caution">
    <text evidence="7">The sequence shown here is derived from an EMBL/GenBank/DDBJ whole genome shotgun (WGS) entry which is preliminary data.</text>
</comment>
<keyword evidence="2" id="KW-0677">Repeat</keyword>
<feature type="chain" id="PRO_5039632499" evidence="5">
    <location>
        <begin position="26"/>
        <end position="1189"/>
    </location>
</feature>
<dbReference type="EC" id="3.4.24.-" evidence="7"/>
<dbReference type="GO" id="GO:0030001">
    <property type="term" value="P:metal ion transport"/>
    <property type="evidence" value="ECO:0007669"/>
    <property type="project" value="TreeGrafter"/>
</dbReference>
<evidence type="ECO:0000256" key="4">
    <source>
        <dbReference type="ARBA" id="ARBA00023065"/>
    </source>
</evidence>
<dbReference type="InterPro" id="IPR003644">
    <property type="entry name" value="Calx_beta"/>
</dbReference>
<dbReference type="Gene3D" id="2.60.40.1080">
    <property type="match status" value="1"/>
</dbReference>
<keyword evidence="3" id="KW-0106">Calcium</keyword>
<dbReference type="Gene3D" id="2.60.40.2030">
    <property type="match status" value="5"/>
</dbReference>
<dbReference type="NCBIfam" id="TIGR03296">
    <property type="entry name" value="M6dom_TIGR03296"/>
    <property type="match status" value="1"/>
</dbReference>
<dbReference type="SUPFAM" id="SSF55486">
    <property type="entry name" value="Metalloproteases ('zincins'), catalytic domain"/>
    <property type="match status" value="1"/>
</dbReference>
<dbReference type="STRING" id="48256.CLHUN_35540"/>